<dbReference type="InterPro" id="IPR002893">
    <property type="entry name" value="Znf_MYND"/>
</dbReference>
<organism evidence="7">
    <name type="scientific">Oryza meridionalis</name>
    <dbReference type="NCBI Taxonomy" id="40149"/>
    <lineage>
        <taxon>Eukaryota</taxon>
        <taxon>Viridiplantae</taxon>
        <taxon>Streptophyta</taxon>
        <taxon>Embryophyta</taxon>
        <taxon>Tracheophyta</taxon>
        <taxon>Spermatophyta</taxon>
        <taxon>Magnoliopsida</taxon>
        <taxon>Liliopsida</taxon>
        <taxon>Poales</taxon>
        <taxon>Poaceae</taxon>
        <taxon>BOP clade</taxon>
        <taxon>Oryzoideae</taxon>
        <taxon>Oryzeae</taxon>
        <taxon>Oryzinae</taxon>
        <taxon>Oryza</taxon>
    </lineage>
</organism>
<dbReference type="SUPFAM" id="SSF82199">
    <property type="entry name" value="SET domain"/>
    <property type="match status" value="1"/>
</dbReference>
<dbReference type="Proteomes" id="UP000008021">
    <property type="component" value="Chromosome 3"/>
</dbReference>
<dbReference type="Gramene" id="OMERI03G27750.1">
    <property type="protein sequence ID" value="OMERI03G27750.1"/>
    <property type="gene ID" value="OMERI03G27750"/>
</dbReference>
<sequence>MASWEEQLRHELAGRDLAVASVPGKGRGLFAARSFFPGEVVISQEPYASTPNKISVGSNCDNCFASRNLRKCSVCRVAWYCGSACQREEWKLHQLECGEIAVLTEDRKKMLTPTIRLMVRLVLRRKLQDDKAIPSSGTDNYILVDALESHISEVDKNQLVLYAQMANLVQLILPSFELDLKEITHTFSKFACNAHTICDPELRPLGTGLYPVLSIINHSCVPNAVLIFEGRTAYVRALQPISKNEEVSISYIETAATTMKRQDDLKHYYFTCTCPRCVKDSEEDALLEGYRCNDQKCDGFLLPNADNSEVGSMYKTIEEIERKLYHPLSITLLHTRETLLKIYMELQDWQTALMLLEYTEDALMSLTRATDILRITHGTKSEFMKELLGKLEEVRTEASFRLSAGDEQ</sequence>
<feature type="domain" description="MYND-type" evidence="6">
    <location>
        <begin position="60"/>
        <end position="97"/>
    </location>
</feature>
<dbReference type="Pfam" id="PF01753">
    <property type="entry name" value="zf-MYND"/>
    <property type="match status" value="1"/>
</dbReference>
<dbReference type="EnsemblPlants" id="OMERI03G27750.1">
    <property type="protein sequence ID" value="OMERI03G27750.1"/>
    <property type="gene ID" value="OMERI03G27750"/>
</dbReference>
<dbReference type="InterPro" id="IPR011990">
    <property type="entry name" value="TPR-like_helical_dom_sf"/>
</dbReference>
<dbReference type="eggNOG" id="KOG2084">
    <property type="taxonomic scope" value="Eukaryota"/>
</dbReference>
<evidence type="ECO:0000256" key="4">
    <source>
        <dbReference type="PROSITE-ProRule" id="PRU00134"/>
    </source>
</evidence>
<proteinExistence type="predicted"/>
<evidence type="ECO:0000256" key="2">
    <source>
        <dbReference type="ARBA" id="ARBA00022771"/>
    </source>
</evidence>
<dbReference type="InterPro" id="IPR001214">
    <property type="entry name" value="SET_dom"/>
</dbReference>
<dbReference type="PANTHER" id="PTHR12197">
    <property type="entry name" value="HISTONE-LYSINE N-METHYLTRANSFERASE SMYD"/>
    <property type="match status" value="1"/>
</dbReference>
<evidence type="ECO:0000313" key="8">
    <source>
        <dbReference type="Proteomes" id="UP000008021"/>
    </source>
</evidence>
<dbReference type="InterPro" id="IPR050869">
    <property type="entry name" value="H3K4_H4K5_MeTrfase"/>
</dbReference>
<dbReference type="PANTHER" id="PTHR12197:SF251">
    <property type="entry name" value="EG:BACR7C10.4 PROTEIN"/>
    <property type="match status" value="1"/>
</dbReference>
<reference evidence="7" key="1">
    <citation type="submission" date="2015-04" db="UniProtKB">
        <authorList>
            <consortium name="EnsemblPlants"/>
        </authorList>
    </citation>
    <scope>IDENTIFICATION</scope>
</reference>
<dbReference type="PROSITE" id="PS01360">
    <property type="entry name" value="ZF_MYND_1"/>
    <property type="match status" value="1"/>
</dbReference>
<dbReference type="SMART" id="SM00317">
    <property type="entry name" value="SET"/>
    <property type="match status" value="1"/>
</dbReference>
<keyword evidence="1" id="KW-0479">Metal-binding</keyword>
<dbReference type="Gene3D" id="6.10.140.2220">
    <property type="match status" value="1"/>
</dbReference>
<protein>
    <recommendedName>
        <fullName evidence="9">MYND-type domain-containing protein</fullName>
    </recommendedName>
</protein>
<dbReference type="Gene3D" id="1.10.220.160">
    <property type="match status" value="1"/>
</dbReference>
<dbReference type="HOGENOM" id="CLU_018406_2_0_1"/>
<evidence type="ECO:0000259" key="5">
    <source>
        <dbReference type="PROSITE" id="PS50280"/>
    </source>
</evidence>
<dbReference type="Pfam" id="PF00856">
    <property type="entry name" value="SET"/>
    <property type="match status" value="1"/>
</dbReference>
<evidence type="ECO:0000259" key="6">
    <source>
        <dbReference type="PROSITE" id="PS50865"/>
    </source>
</evidence>
<dbReference type="AlphaFoldDB" id="A0A0E0D5C9"/>
<dbReference type="Gene3D" id="2.170.270.10">
    <property type="entry name" value="SET domain"/>
    <property type="match status" value="1"/>
</dbReference>
<dbReference type="STRING" id="40149.A0A0E0D5C9"/>
<dbReference type="PROSITE" id="PS50865">
    <property type="entry name" value="ZF_MYND_2"/>
    <property type="match status" value="1"/>
</dbReference>
<dbReference type="GO" id="GO:0005634">
    <property type="term" value="C:nucleus"/>
    <property type="evidence" value="ECO:0007669"/>
    <property type="project" value="TreeGrafter"/>
</dbReference>
<dbReference type="PROSITE" id="PS50280">
    <property type="entry name" value="SET"/>
    <property type="match status" value="1"/>
</dbReference>
<keyword evidence="3" id="KW-0862">Zinc</keyword>
<name>A0A0E0D5C9_9ORYZ</name>
<accession>A0A0E0D5C9</accession>
<feature type="domain" description="SET" evidence="5">
    <location>
        <begin position="15"/>
        <end position="252"/>
    </location>
</feature>
<evidence type="ECO:0000256" key="1">
    <source>
        <dbReference type="ARBA" id="ARBA00022723"/>
    </source>
</evidence>
<dbReference type="Gene3D" id="1.25.40.10">
    <property type="entry name" value="Tetratricopeptide repeat domain"/>
    <property type="match status" value="1"/>
</dbReference>
<dbReference type="InterPro" id="IPR046341">
    <property type="entry name" value="SET_dom_sf"/>
</dbReference>
<evidence type="ECO:0000313" key="7">
    <source>
        <dbReference type="EnsemblPlants" id="OMERI03G27750.1"/>
    </source>
</evidence>
<evidence type="ECO:0008006" key="9">
    <source>
        <dbReference type="Google" id="ProtNLM"/>
    </source>
</evidence>
<dbReference type="GO" id="GO:0008270">
    <property type="term" value="F:zinc ion binding"/>
    <property type="evidence" value="ECO:0007669"/>
    <property type="project" value="UniProtKB-KW"/>
</dbReference>
<keyword evidence="8" id="KW-1185">Reference proteome</keyword>
<reference evidence="7" key="2">
    <citation type="submission" date="2018-05" db="EMBL/GenBank/DDBJ databases">
        <title>OmerRS3 (Oryza meridionalis Reference Sequence Version 3).</title>
        <authorList>
            <person name="Zhang J."/>
            <person name="Kudrna D."/>
            <person name="Lee S."/>
            <person name="Talag J."/>
            <person name="Welchert J."/>
            <person name="Wing R.A."/>
        </authorList>
    </citation>
    <scope>NUCLEOTIDE SEQUENCE [LARGE SCALE GENOMIC DNA]</scope>
    <source>
        <strain evidence="7">cv. OR44</strain>
    </source>
</reference>
<evidence type="ECO:0000256" key="3">
    <source>
        <dbReference type="ARBA" id="ARBA00022833"/>
    </source>
</evidence>
<keyword evidence="2 4" id="KW-0863">Zinc-finger</keyword>